<evidence type="ECO:0000313" key="2">
    <source>
        <dbReference type="EMBL" id="KAJ8299691.1"/>
    </source>
</evidence>
<keyword evidence="1" id="KW-0812">Transmembrane</keyword>
<organism evidence="2 3">
    <name type="scientific">Tegillarca granosa</name>
    <name type="common">Malaysian cockle</name>
    <name type="synonym">Anadara granosa</name>
    <dbReference type="NCBI Taxonomy" id="220873"/>
    <lineage>
        <taxon>Eukaryota</taxon>
        <taxon>Metazoa</taxon>
        <taxon>Spiralia</taxon>
        <taxon>Lophotrochozoa</taxon>
        <taxon>Mollusca</taxon>
        <taxon>Bivalvia</taxon>
        <taxon>Autobranchia</taxon>
        <taxon>Pteriomorphia</taxon>
        <taxon>Arcoida</taxon>
        <taxon>Arcoidea</taxon>
        <taxon>Arcidae</taxon>
        <taxon>Tegillarca</taxon>
    </lineage>
</organism>
<keyword evidence="1" id="KW-1133">Transmembrane helix</keyword>
<comment type="caution">
    <text evidence="2">The sequence shown here is derived from an EMBL/GenBank/DDBJ whole genome shotgun (WGS) entry which is preliminary data.</text>
</comment>
<sequence>MSNDSQDRSSSVSHIFLNNDSQDRSSSVLSHHSLGSSSSVSHIYLSNDSLGIYLIRSECFIFMNKRKFGHHIRKIYRNCYHNLIFLPIFLFNMCNYGLNVKILT</sequence>
<reference evidence="2 3" key="1">
    <citation type="submission" date="2022-12" db="EMBL/GenBank/DDBJ databases">
        <title>Chromosome-level genome of Tegillarca granosa.</title>
        <authorList>
            <person name="Kim J."/>
        </authorList>
    </citation>
    <scope>NUCLEOTIDE SEQUENCE [LARGE SCALE GENOMIC DNA]</scope>
    <source>
        <strain evidence="2">Teg-2019</strain>
        <tissue evidence="2">Adductor muscle</tissue>
    </source>
</reference>
<keyword evidence="3" id="KW-1185">Reference proteome</keyword>
<proteinExistence type="predicted"/>
<evidence type="ECO:0000256" key="1">
    <source>
        <dbReference type="SAM" id="Phobius"/>
    </source>
</evidence>
<accession>A0ABQ9E2L0</accession>
<feature type="transmembrane region" description="Helical" evidence="1">
    <location>
        <begin position="79"/>
        <end position="98"/>
    </location>
</feature>
<dbReference type="Proteomes" id="UP001217089">
    <property type="component" value="Unassembled WGS sequence"/>
</dbReference>
<dbReference type="EMBL" id="JARBDR010000921">
    <property type="protein sequence ID" value="KAJ8299691.1"/>
    <property type="molecule type" value="Genomic_DNA"/>
</dbReference>
<keyword evidence="1" id="KW-0472">Membrane</keyword>
<name>A0ABQ9E2L0_TEGGR</name>
<evidence type="ECO:0000313" key="3">
    <source>
        <dbReference type="Proteomes" id="UP001217089"/>
    </source>
</evidence>
<gene>
    <name evidence="2" type="ORF">KUTeg_023751</name>
</gene>
<protein>
    <submittedName>
        <fullName evidence="2">Uncharacterized protein</fullName>
    </submittedName>
</protein>